<dbReference type="GO" id="GO:0071044">
    <property type="term" value="P:histone mRNA catabolic process"/>
    <property type="evidence" value="ECO:0007669"/>
    <property type="project" value="TreeGrafter"/>
</dbReference>
<dbReference type="SMART" id="SM00341">
    <property type="entry name" value="HRDC"/>
    <property type="match status" value="1"/>
</dbReference>
<feature type="compositionally biased region" description="Polar residues" evidence="23">
    <location>
        <begin position="660"/>
        <end position="674"/>
    </location>
</feature>
<dbReference type="GO" id="GO:0071035">
    <property type="term" value="P:nuclear polyadenylation-dependent rRNA catabolic process"/>
    <property type="evidence" value="ECO:0007669"/>
    <property type="project" value="TreeGrafter"/>
</dbReference>
<proteinExistence type="inferred from homology"/>
<dbReference type="GO" id="GO:0006281">
    <property type="term" value="P:DNA repair"/>
    <property type="evidence" value="ECO:0007669"/>
    <property type="project" value="UniProtKB-KW"/>
</dbReference>
<keyword evidence="5" id="KW-0963">Cytoplasm</keyword>
<dbReference type="GO" id="GO:0005654">
    <property type="term" value="C:nucleoplasm"/>
    <property type="evidence" value="ECO:0007669"/>
    <property type="project" value="UniProtKB-SubCell"/>
</dbReference>
<keyword evidence="8" id="KW-0597">Phosphoprotein</keyword>
<evidence type="ECO:0000256" key="2">
    <source>
        <dbReference type="ARBA" id="ARBA00004496"/>
    </source>
</evidence>
<keyword evidence="9" id="KW-0540">Nuclease</keyword>
<dbReference type="InterPro" id="IPR044876">
    <property type="entry name" value="HRDC_dom_sf"/>
</dbReference>
<feature type="region of interest" description="Disordered" evidence="23">
    <location>
        <begin position="785"/>
        <end position="816"/>
    </location>
</feature>
<dbReference type="GO" id="GO:0071038">
    <property type="term" value="P:TRAMP-dependent tRNA surveillance pathway"/>
    <property type="evidence" value="ECO:0007669"/>
    <property type="project" value="TreeGrafter"/>
</dbReference>
<dbReference type="GO" id="GO:0071040">
    <property type="term" value="P:nuclear polyadenylation-dependent antisense transcript catabolic process"/>
    <property type="evidence" value="ECO:0007669"/>
    <property type="project" value="TreeGrafter"/>
</dbReference>
<keyword evidence="10" id="KW-0479">Metal-binding</keyword>
<keyword evidence="6" id="KW-1017">Isopeptide bond</keyword>
<dbReference type="GO" id="GO:0000175">
    <property type="term" value="F:3'-5'-RNA exonuclease activity"/>
    <property type="evidence" value="ECO:0007669"/>
    <property type="project" value="InterPro"/>
</dbReference>
<evidence type="ECO:0000256" key="22">
    <source>
        <dbReference type="ARBA" id="ARBA00070703"/>
    </source>
</evidence>
<dbReference type="GO" id="GO:0071039">
    <property type="term" value="P:nuclear polyadenylation-dependent CUT catabolic process"/>
    <property type="evidence" value="ECO:0007669"/>
    <property type="project" value="TreeGrafter"/>
</dbReference>
<feature type="compositionally biased region" description="Polar residues" evidence="23">
    <location>
        <begin position="722"/>
        <end position="738"/>
    </location>
</feature>
<dbReference type="PANTHER" id="PTHR12124:SF47">
    <property type="entry name" value="EXOSOME COMPONENT 10"/>
    <property type="match status" value="1"/>
</dbReference>
<dbReference type="InterPro" id="IPR002562">
    <property type="entry name" value="3'-5'_exonuclease_dom"/>
</dbReference>
<feature type="compositionally biased region" description="Basic residues" evidence="23">
    <location>
        <begin position="797"/>
        <end position="816"/>
    </location>
</feature>
<evidence type="ECO:0000256" key="12">
    <source>
        <dbReference type="ARBA" id="ARBA00022801"/>
    </source>
</evidence>
<dbReference type="InterPro" id="IPR036397">
    <property type="entry name" value="RNaseH_sf"/>
</dbReference>
<dbReference type="SUPFAM" id="SSF47819">
    <property type="entry name" value="HRDC-like"/>
    <property type="match status" value="1"/>
</dbReference>
<reference evidence="25 26" key="1">
    <citation type="submission" date="2018-04" db="EMBL/GenBank/DDBJ databases">
        <title>The genome of golden apple snail Pomacea canaliculata provides insight into stress tolerance and invasive adaptation.</title>
        <authorList>
            <person name="Liu C."/>
            <person name="Liu B."/>
            <person name="Ren Y."/>
            <person name="Zhang Y."/>
            <person name="Wang H."/>
            <person name="Li S."/>
            <person name="Jiang F."/>
            <person name="Yin L."/>
            <person name="Zhang G."/>
            <person name="Qian W."/>
            <person name="Fan W."/>
        </authorList>
    </citation>
    <scope>NUCLEOTIDE SEQUENCE [LARGE SCALE GENOMIC DNA]</scope>
    <source>
        <strain evidence="25">SZHN2017</strain>
        <tissue evidence="25">Muscle</tissue>
    </source>
</reference>
<dbReference type="GO" id="GO:0000166">
    <property type="term" value="F:nucleotide binding"/>
    <property type="evidence" value="ECO:0007669"/>
    <property type="project" value="InterPro"/>
</dbReference>
<comment type="subcellular location">
    <subcellularLocation>
        <location evidence="2">Cytoplasm</location>
    </subcellularLocation>
    <subcellularLocation>
        <location evidence="3">Nucleus</location>
        <location evidence="3">Nucleolus</location>
    </subcellularLocation>
    <subcellularLocation>
        <location evidence="4">Nucleus</location>
        <location evidence="4">Nucleoplasm</location>
    </subcellularLocation>
</comment>
<evidence type="ECO:0000256" key="6">
    <source>
        <dbReference type="ARBA" id="ARBA00022499"/>
    </source>
</evidence>
<dbReference type="GO" id="GO:0071051">
    <property type="term" value="P:poly(A)-dependent snoRNA 3'-end processing"/>
    <property type="evidence" value="ECO:0007669"/>
    <property type="project" value="TreeGrafter"/>
</dbReference>
<comment type="similarity">
    <text evidence="20">Belongs to the exosome component 10/RRP6 family.</text>
</comment>
<dbReference type="InterPro" id="IPR045092">
    <property type="entry name" value="Rrp6-like"/>
</dbReference>
<dbReference type="AlphaFoldDB" id="A0A2T7PU95"/>
<evidence type="ECO:0000256" key="23">
    <source>
        <dbReference type="SAM" id="MobiDB-lite"/>
    </source>
</evidence>
<evidence type="ECO:0000259" key="24">
    <source>
        <dbReference type="PROSITE" id="PS50967"/>
    </source>
</evidence>
<gene>
    <name evidence="25" type="ORF">C0Q70_03985</name>
</gene>
<keyword evidence="17" id="KW-0694">RNA-binding</keyword>
<feature type="domain" description="HRDC" evidence="24">
    <location>
        <begin position="477"/>
        <end position="557"/>
    </location>
</feature>
<keyword evidence="18" id="KW-0234">DNA repair</keyword>
<dbReference type="PANTHER" id="PTHR12124">
    <property type="entry name" value="POLYMYOSITIS/SCLERODERMA AUTOANTIGEN-RELATED"/>
    <property type="match status" value="1"/>
</dbReference>
<keyword evidence="12" id="KW-0378">Hydrolase</keyword>
<feature type="compositionally biased region" description="Basic residues" evidence="23">
    <location>
        <begin position="710"/>
        <end position="719"/>
    </location>
</feature>
<evidence type="ECO:0000256" key="4">
    <source>
        <dbReference type="ARBA" id="ARBA00004642"/>
    </source>
</evidence>
<dbReference type="Gene3D" id="3.30.420.10">
    <property type="entry name" value="Ribonuclease H-like superfamily/Ribonuclease H"/>
    <property type="match status" value="1"/>
</dbReference>
<evidence type="ECO:0000256" key="1">
    <source>
        <dbReference type="ARBA" id="ARBA00001946"/>
    </source>
</evidence>
<dbReference type="Gene3D" id="1.10.150.80">
    <property type="entry name" value="HRDC domain"/>
    <property type="match status" value="1"/>
</dbReference>
<keyword evidence="26" id="KW-1185">Reference proteome</keyword>
<dbReference type="GO" id="GO:0005737">
    <property type="term" value="C:cytoplasm"/>
    <property type="evidence" value="ECO:0007669"/>
    <property type="project" value="UniProtKB-SubCell"/>
</dbReference>
<dbReference type="GO" id="GO:0071036">
    <property type="term" value="P:nuclear polyadenylation-dependent snoRNA catabolic process"/>
    <property type="evidence" value="ECO:0007669"/>
    <property type="project" value="TreeGrafter"/>
</dbReference>
<keyword evidence="14" id="KW-0269">Exonuclease</keyword>
<keyword evidence="19" id="KW-0539">Nucleus</keyword>
<evidence type="ECO:0000256" key="20">
    <source>
        <dbReference type="ARBA" id="ARBA00043957"/>
    </source>
</evidence>
<dbReference type="GO" id="GO:0000176">
    <property type="term" value="C:nuclear exosome (RNase complex)"/>
    <property type="evidence" value="ECO:0007669"/>
    <property type="project" value="InterPro"/>
</dbReference>
<dbReference type="InterPro" id="IPR002121">
    <property type="entry name" value="HRDC_dom"/>
</dbReference>
<dbReference type="STRING" id="400727.A0A2T7PU95"/>
<dbReference type="SMART" id="SM00474">
    <property type="entry name" value="35EXOc"/>
    <property type="match status" value="1"/>
</dbReference>
<dbReference type="Pfam" id="PF00570">
    <property type="entry name" value="HRDC"/>
    <property type="match status" value="1"/>
</dbReference>
<dbReference type="GO" id="GO:0019219">
    <property type="term" value="P:regulation of nucleobase-containing compound metabolic process"/>
    <property type="evidence" value="ECO:0007669"/>
    <property type="project" value="UniProtKB-ARBA"/>
</dbReference>
<dbReference type="FunFam" id="3.30.420.10:FF:000022">
    <property type="entry name" value="Exosome component 10"/>
    <property type="match status" value="1"/>
</dbReference>
<evidence type="ECO:0000256" key="18">
    <source>
        <dbReference type="ARBA" id="ARBA00023204"/>
    </source>
</evidence>
<keyword evidence="15" id="KW-0460">Magnesium</keyword>
<dbReference type="InterPro" id="IPR010997">
    <property type="entry name" value="HRDC-like_sf"/>
</dbReference>
<evidence type="ECO:0000256" key="15">
    <source>
        <dbReference type="ARBA" id="ARBA00022842"/>
    </source>
</evidence>
<dbReference type="FunFam" id="1.10.150.80:FF:000001">
    <property type="entry name" value="Putative exosome component 10"/>
    <property type="match status" value="1"/>
</dbReference>
<evidence type="ECO:0000256" key="13">
    <source>
        <dbReference type="ARBA" id="ARBA00022835"/>
    </source>
</evidence>
<protein>
    <recommendedName>
        <fullName evidence="22">Exosome complex component 10</fullName>
    </recommendedName>
</protein>
<comment type="caution">
    <text evidence="25">The sequence shown here is derived from an EMBL/GenBank/DDBJ whole genome shotgun (WGS) entry which is preliminary data.</text>
</comment>
<evidence type="ECO:0000256" key="21">
    <source>
        <dbReference type="ARBA" id="ARBA00065628"/>
    </source>
</evidence>
<dbReference type="SUPFAM" id="SSF53098">
    <property type="entry name" value="Ribonuclease H-like"/>
    <property type="match status" value="1"/>
</dbReference>
<evidence type="ECO:0000256" key="14">
    <source>
        <dbReference type="ARBA" id="ARBA00022839"/>
    </source>
</evidence>
<evidence type="ECO:0000256" key="10">
    <source>
        <dbReference type="ARBA" id="ARBA00022723"/>
    </source>
</evidence>
<dbReference type="InterPro" id="IPR012588">
    <property type="entry name" value="Exosome-assoc_fac_Rrp6_N"/>
</dbReference>
<dbReference type="CDD" id="cd06147">
    <property type="entry name" value="Rrp6p_like_exo"/>
    <property type="match status" value="1"/>
</dbReference>
<evidence type="ECO:0000256" key="11">
    <source>
        <dbReference type="ARBA" id="ARBA00022763"/>
    </source>
</evidence>
<keyword evidence="13" id="KW-0271">Exosome</keyword>
<evidence type="ECO:0000256" key="19">
    <source>
        <dbReference type="ARBA" id="ARBA00023242"/>
    </source>
</evidence>
<dbReference type="Proteomes" id="UP000245119">
    <property type="component" value="Linkage Group LG2"/>
</dbReference>
<dbReference type="InterPro" id="IPR049559">
    <property type="entry name" value="Rrp6p-like_exo"/>
</dbReference>
<evidence type="ECO:0000256" key="16">
    <source>
        <dbReference type="ARBA" id="ARBA00022843"/>
    </source>
</evidence>
<dbReference type="PROSITE" id="PS50967">
    <property type="entry name" value="HRDC"/>
    <property type="match status" value="1"/>
</dbReference>
<feature type="compositionally biased region" description="Basic and acidic residues" evidence="23">
    <location>
        <begin position="675"/>
        <end position="690"/>
    </location>
</feature>
<dbReference type="Pfam" id="PF01612">
    <property type="entry name" value="DNA_pol_A_exo1"/>
    <property type="match status" value="1"/>
</dbReference>
<evidence type="ECO:0000256" key="8">
    <source>
        <dbReference type="ARBA" id="ARBA00022553"/>
    </source>
</evidence>
<evidence type="ECO:0000256" key="5">
    <source>
        <dbReference type="ARBA" id="ARBA00022490"/>
    </source>
</evidence>
<keyword evidence="11" id="KW-0227">DNA damage</keyword>
<dbReference type="EMBL" id="PZQS01000002">
    <property type="protein sequence ID" value="PVD36992.1"/>
    <property type="molecule type" value="Genomic_DNA"/>
</dbReference>
<dbReference type="GO" id="GO:0046872">
    <property type="term" value="F:metal ion binding"/>
    <property type="evidence" value="ECO:0007669"/>
    <property type="project" value="UniProtKB-KW"/>
</dbReference>
<dbReference type="GO" id="GO:0005730">
    <property type="term" value="C:nucleolus"/>
    <property type="evidence" value="ECO:0007669"/>
    <property type="project" value="UniProtKB-SubCell"/>
</dbReference>
<accession>A0A2T7PU95</accession>
<feature type="compositionally biased region" description="Polar residues" evidence="23">
    <location>
        <begin position="692"/>
        <end position="705"/>
    </location>
</feature>
<feature type="region of interest" description="Disordered" evidence="23">
    <location>
        <begin position="660"/>
        <end position="758"/>
    </location>
</feature>
<evidence type="ECO:0000256" key="7">
    <source>
        <dbReference type="ARBA" id="ARBA00022552"/>
    </source>
</evidence>
<evidence type="ECO:0000256" key="9">
    <source>
        <dbReference type="ARBA" id="ARBA00022722"/>
    </source>
</evidence>
<dbReference type="GO" id="GO:0003727">
    <property type="term" value="F:single-stranded RNA binding"/>
    <property type="evidence" value="ECO:0007669"/>
    <property type="project" value="TreeGrafter"/>
</dbReference>
<name>A0A2T7PU95_POMCA</name>
<evidence type="ECO:0000256" key="17">
    <source>
        <dbReference type="ARBA" id="ARBA00022884"/>
    </source>
</evidence>
<evidence type="ECO:0000313" key="25">
    <source>
        <dbReference type="EMBL" id="PVD36992.1"/>
    </source>
</evidence>
<dbReference type="GO" id="GO:0000467">
    <property type="term" value="P:exonucleolytic trimming to generate mature 3'-end of 5.8S rRNA from tricistronic rRNA transcript (SSU-rRNA, 5.8S rRNA, LSU-rRNA)"/>
    <property type="evidence" value="ECO:0007669"/>
    <property type="project" value="InterPro"/>
</dbReference>
<comment type="subunit">
    <text evidence="21">Component of the RNA exosome complex. The catalytically inactive RNA exosome core complex (Exo-9) associates with the catalytic subunit EXOSC10/RRP6 (via its N-terminus). Exo-9 may associate with DIS3 to form the nucleolar exosome complex, or DIS3L to form the cytoplasmic exosome complex. The RNA exosome complex interacts with cofactors C1D/RRP47, MPHOSPH6/MPP6 and MTREX/MTR4. Interacts with MTREX; the interaction with MTREX mediates the association of MTREX with nuclear RNA exosomes. Part of the small subunit (SSU) processome, composed of more than 70 proteins and the RNA chaperone small nucleolar RNA (snoRNA) U3. Interacts with ALYREF/THOC4. Interacts with DHX36; this interaction occurs in a RNase-insensitive manner. Interacts with NRDE2. Interacts (via C-terminus) with USP36 (via C-terminus); the interaction is facilitated by the association with RNA and promotes sumoylation of EXOSC10.</text>
</comment>
<organism evidence="25 26">
    <name type="scientific">Pomacea canaliculata</name>
    <name type="common">Golden apple snail</name>
    <dbReference type="NCBI Taxonomy" id="400727"/>
    <lineage>
        <taxon>Eukaryota</taxon>
        <taxon>Metazoa</taxon>
        <taxon>Spiralia</taxon>
        <taxon>Lophotrochozoa</taxon>
        <taxon>Mollusca</taxon>
        <taxon>Gastropoda</taxon>
        <taxon>Caenogastropoda</taxon>
        <taxon>Architaenioglossa</taxon>
        <taxon>Ampullarioidea</taxon>
        <taxon>Ampullariidae</taxon>
        <taxon>Pomacea</taxon>
    </lineage>
</organism>
<evidence type="ECO:0000256" key="3">
    <source>
        <dbReference type="ARBA" id="ARBA00004604"/>
    </source>
</evidence>
<sequence length="816" mass="93487">MAASTSDSGETPAARMENTEIFPGCSNINEFSQQSLRTVLQATKASNDLPTGDDYDFYSTFDAVRDVLDFEARRTLQLIQTLLRHQNVKGIITGADHPLELDEQFDVLIDSNDQIFERVGNWIDEATGVRKNENKLVVTVVNRPNPAVASWNKKNSSPGNSPATPFRLLASRATQRPQLGFQDKIDNSNRPFMPILRHKPNAFKSLEESMRLPEDVTLEETENIDFIYPHPYQYELDLWQPSPDCLEKVIPQEAKSLADVPLKFIDTSAGLSELSSLLLKEKEIAVDLEHHSYRTFQGFLCLMQISTRDHDYLIDTIALRSEMHILNEVFTNPHITKVFHGADSDIEWLQRDFGIYVVNMFDTGQASRVLNIARFSLAHLLHLYCQVEADKQYQLADWRIRPLPEELVQYARQDTHYLLYIYDCLRNELINRGNEHRNLLQSVYQRSKTICLKVYKKTLYREDSHLELYTRSKKVFNSQQMQALKRLFAWRDVTARLEDESVQYVLPNHMLLQMAEILPRERQGVFACCNPIPPLVRQSQHEIHAIILEAREAPLEQVHQERIPQPSAAQHPRYHLQRCPHDLSHQQSTFCDIPSAQSDILQSSSKVLTNKLSNIKVLDVPSLSAFGTKHEHAQETWAKRVADEVKCSFISPFFMYIPPDNTSLSSEKQTSNTVKPKEKIRQEKEREKKTTAAASNADHQQLTSTSREKDKKKKKKKKEKVVSTSASNSDNAAGSLTTGGRKKKKKKATEVAAENAEENFTPFDYASADKSAMTGDKKKKHVYKDIYNPKWHGGDKKQKKKNKKFGAKQRKSLTFS</sequence>
<dbReference type="Pfam" id="PF08066">
    <property type="entry name" value="PMC2NT"/>
    <property type="match status" value="1"/>
</dbReference>
<dbReference type="OrthoDB" id="2250022at2759"/>
<keyword evidence="16" id="KW-0832">Ubl conjugation</keyword>
<dbReference type="GO" id="GO:0071037">
    <property type="term" value="P:nuclear polyadenylation-dependent snRNA catabolic process"/>
    <property type="evidence" value="ECO:0007669"/>
    <property type="project" value="TreeGrafter"/>
</dbReference>
<keyword evidence="7" id="KW-0698">rRNA processing</keyword>
<evidence type="ECO:0000313" key="26">
    <source>
        <dbReference type="Proteomes" id="UP000245119"/>
    </source>
</evidence>
<dbReference type="InterPro" id="IPR012337">
    <property type="entry name" value="RNaseH-like_sf"/>
</dbReference>
<comment type="cofactor">
    <cofactor evidence="1">
        <name>Mg(2+)</name>
        <dbReference type="ChEBI" id="CHEBI:18420"/>
    </cofactor>
</comment>